<evidence type="ECO:0000313" key="1">
    <source>
        <dbReference type="EMBL" id="GMI17563.1"/>
    </source>
</evidence>
<evidence type="ECO:0000313" key="2">
    <source>
        <dbReference type="Proteomes" id="UP001165122"/>
    </source>
</evidence>
<protein>
    <submittedName>
        <fullName evidence="1">Uncharacterized protein</fullName>
    </submittedName>
</protein>
<dbReference type="EMBL" id="BRXW01000297">
    <property type="protein sequence ID" value="GMI17563.1"/>
    <property type="molecule type" value="Genomic_DNA"/>
</dbReference>
<name>A0A9W7FSQ9_9STRA</name>
<dbReference type="OrthoDB" id="271881at2759"/>
<sequence>MPQERITLTLGPLSSSLTSHATHLSLTTSTISSPYDPSKFLRLVDDKNVLRIRGVIVDEKGSFIDYTTPEENLEDTSSAWTGATSIFDMTDNESMNANALRSSLMPQTTNPGSFFDLKPAQPEKSIPSKGREVDWDAYMEEDTNPQIQEEESTQQLGDWNDFESALESCGGISGIKSWISYHPIPSPLYVPMPTFNLVRDGKDSVFSCTEVEEVEESVRKLLEECDSVSEIDLNITHDDKNYYWLGMSSKILQFISEETRRSYITTTVSCGKLENEEEEVVGEIMRENRRDVRRAVNVGVGLNGVREFSDVIIPVDYSKCEEMLQSSQSQNVGEINCVSKPRLIKTNIFTAGAVAGLVIDSAFSSTNLKTNHAGGGVTVAGAGISGDGGEINATRMGKSEMGNVVKPSYRHKIVELEGGWISGREFKNIIKGEGEGEDERIRGGVKEGDREYTIKKLLKPLGGIDGGEEGKFFGISGAARFDASFGTSLDTRRDLVKALYSSTSASRIAATIVSSNDIGSPNVGGLNLGSYWKLLLGERGGENNTMFTTLSTSTRSKGWLTAVAENLNKARVGTLCDGARGFLTSEIARGACCEPEELVEVVEDLRQLVDVYDEE</sequence>
<accession>A0A9W7FSQ9</accession>
<proteinExistence type="predicted"/>
<keyword evidence="2" id="KW-1185">Reference proteome</keyword>
<organism evidence="1 2">
    <name type="scientific">Triparma laevis f. longispina</name>
    <dbReference type="NCBI Taxonomy" id="1714387"/>
    <lineage>
        <taxon>Eukaryota</taxon>
        <taxon>Sar</taxon>
        <taxon>Stramenopiles</taxon>
        <taxon>Ochrophyta</taxon>
        <taxon>Bolidophyceae</taxon>
        <taxon>Parmales</taxon>
        <taxon>Triparmaceae</taxon>
        <taxon>Triparma</taxon>
    </lineage>
</organism>
<dbReference type="PANTHER" id="PTHR13391:SF0">
    <property type="entry name" value="PROTEIN MISATO HOMOLOG 1"/>
    <property type="match status" value="1"/>
</dbReference>
<dbReference type="GO" id="GO:0005737">
    <property type="term" value="C:cytoplasm"/>
    <property type="evidence" value="ECO:0007669"/>
    <property type="project" value="TreeGrafter"/>
</dbReference>
<reference evidence="2" key="1">
    <citation type="journal article" date="2023" name="Commun. Biol.">
        <title>Genome analysis of Parmales, the sister group of diatoms, reveals the evolutionary specialization of diatoms from phago-mixotrophs to photoautotrophs.</title>
        <authorList>
            <person name="Ban H."/>
            <person name="Sato S."/>
            <person name="Yoshikawa S."/>
            <person name="Yamada K."/>
            <person name="Nakamura Y."/>
            <person name="Ichinomiya M."/>
            <person name="Sato N."/>
            <person name="Blanc-Mathieu R."/>
            <person name="Endo H."/>
            <person name="Kuwata A."/>
            <person name="Ogata H."/>
        </authorList>
    </citation>
    <scope>NUCLEOTIDE SEQUENCE [LARGE SCALE GENOMIC DNA]</scope>
    <source>
        <strain evidence="2">NIES 3700</strain>
    </source>
</reference>
<dbReference type="Gene3D" id="3.40.50.1440">
    <property type="entry name" value="Tubulin/FtsZ, GTPase domain"/>
    <property type="match status" value="1"/>
</dbReference>
<dbReference type="AlphaFoldDB" id="A0A9W7FSQ9"/>
<dbReference type="PANTHER" id="PTHR13391">
    <property type="entry name" value="MITOCHONDRIAL DISTRIBUTION REGULATOR MISATO"/>
    <property type="match status" value="1"/>
</dbReference>
<gene>
    <name evidence="1" type="ORF">TrLO_g3908</name>
</gene>
<dbReference type="Proteomes" id="UP001165122">
    <property type="component" value="Unassembled WGS sequence"/>
</dbReference>
<dbReference type="InterPro" id="IPR036525">
    <property type="entry name" value="Tubulin/FtsZ_GTPase_sf"/>
</dbReference>
<dbReference type="InterPro" id="IPR049942">
    <property type="entry name" value="DML1/Misato"/>
</dbReference>
<comment type="caution">
    <text evidence="1">The sequence shown here is derived from an EMBL/GenBank/DDBJ whole genome shotgun (WGS) entry which is preliminary data.</text>
</comment>
<dbReference type="GO" id="GO:0007005">
    <property type="term" value="P:mitochondrion organization"/>
    <property type="evidence" value="ECO:0007669"/>
    <property type="project" value="InterPro"/>
</dbReference>